<gene>
    <name evidence="2" type="ORF">GCM10010328_00880</name>
</gene>
<feature type="transmembrane region" description="Helical" evidence="1">
    <location>
        <begin position="161"/>
        <end position="180"/>
    </location>
</feature>
<accession>A0ABQ3BB88</accession>
<keyword evidence="1" id="KW-0812">Transmembrane</keyword>
<dbReference type="Proteomes" id="UP000624183">
    <property type="component" value="Unassembled WGS sequence"/>
</dbReference>
<sequence>MTSSQASSHEIIALANAQLEKAATGYKASRWLQVATFVLSVTSVFITNPLTYIPALIALGVQVSSWVTRNRAAKCHSAGEEGRIRGLLLDALGTIEERVDLNNWFGRVTPPAGETHPAPVPSDYFASTAPLGMKRLCDHLQENAFWGKQLYKSTAEYYGRMLWVFSTVSVGVILIAIPITSDENDIILARLIVVALASGAAFTQLTEVMAWRSAESKSEILDRRLDSLATFTEEELSTSQIGTVLSAYGDYCIATSGAPPVPSWVYLRQKDRVNALWARRGTS</sequence>
<proteinExistence type="predicted"/>
<keyword evidence="1" id="KW-0472">Membrane</keyword>
<feature type="transmembrane region" description="Helical" evidence="1">
    <location>
        <begin position="37"/>
        <end position="61"/>
    </location>
</feature>
<evidence type="ECO:0008006" key="4">
    <source>
        <dbReference type="Google" id="ProtNLM"/>
    </source>
</evidence>
<evidence type="ECO:0000313" key="3">
    <source>
        <dbReference type="Proteomes" id="UP000624183"/>
    </source>
</evidence>
<keyword evidence="3" id="KW-1185">Reference proteome</keyword>
<name>A0ABQ3BB88_9ACTN</name>
<comment type="caution">
    <text evidence="2">The sequence shown here is derived from an EMBL/GenBank/DDBJ whole genome shotgun (WGS) entry which is preliminary data.</text>
</comment>
<feature type="transmembrane region" description="Helical" evidence="1">
    <location>
        <begin position="186"/>
        <end position="205"/>
    </location>
</feature>
<organism evidence="2 3">
    <name type="scientific">Streptomyces rubiginosohelvolus</name>
    <dbReference type="NCBI Taxonomy" id="67362"/>
    <lineage>
        <taxon>Bacteria</taxon>
        <taxon>Bacillati</taxon>
        <taxon>Actinomycetota</taxon>
        <taxon>Actinomycetes</taxon>
        <taxon>Kitasatosporales</taxon>
        <taxon>Streptomycetaceae</taxon>
        <taxon>Streptomyces</taxon>
    </lineage>
</organism>
<evidence type="ECO:0000256" key="1">
    <source>
        <dbReference type="SAM" id="Phobius"/>
    </source>
</evidence>
<dbReference type="EMBL" id="BMUW01000001">
    <property type="protein sequence ID" value="GGZ31905.1"/>
    <property type="molecule type" value="Genomic_DNA"/>
</dbReference>
<evidence type="ECO:0000313" key="2">
    <source>
        <dbReference type="EMBL" id="GGZ31905.1"/>
    </source>
</evidence>
<keyword evidence="1" id="KW-1133">Transmembrane helix</keyword>
<reference evidence="3" key="1">
    <citation type="journal article" date="2019" name="Int. J. Syst. Evol. Microbiol.">
        <title>The Global Catalogue of Microorganisms (GCM) 10K type strain sequencing project: providing services to taxonomists for standard genome sequencing and annotation.</title>
        <authorList>
            <consortium name="The Broad Institute Genomics Platform"/>
            <consortium name="The Broad Institute Genome Sequencing Center for Infectious Disease"/>
            <person name="Wu L."/>
            <person name="Ma J."/>
        </authorList>
    </citation>
    <scope>NUCLEOTIDE SEQUENCE [LARGE SCALE GENOMIC DNA]</scope>
    <source>
        <strain evidence="3">JCM 4602</strain>
    </source>
</reference>
<protein>
    <recommendedName>
        <fullName evidence="4">SMODS and SLOG-associating 2TM effector domain-containing protein</fullName>
    </recommendedName>
</protein>